<dbReference type="InterPro" id="IPR036390">
    <property type="entry name" value="WH_DNA-bd_sf"/>
</dbReference>
<dbReference type="InterPro" id="IPR052509">
    <property type="entry name" value="Metal_resp_DNA-bind_regulator"/>
</dbReference>
<dbReference type="OrthoDB" id="9808017at2"/>
<dbReference type="Pfam" id="PF03551">
    <property type="entry name" value="PadR"/>
    <property type="match status" value="1"/>
</dbReference>
<proteinExistence type="predicted"/>
<dbReference type="PANTHER" id="PTHR33169">
    <property type="entry name" value="PADR-FAMILY TRANSCRIPTIONAL REGULATOR"/>
    <property type="match status" value="1"/>
</dbReference>
<dbReference type="PANTHER" id="PTHR33169:SF14">
    <property type="entry name" value="TRANSCRIPTIONAL REGULATOR RV3488"/>
    <property type="match status" value="1"/>
</dbReference>
<dbReference type="AlphaFoldDB" id="A0A4P6YWS8"/>
<name>A0A4P6YWS8_9LACO</name>
<feature type="domain" description="Transcription regulator PadR N-terminal" evidence="1">
    <location>
        <begin position="14"/>
        <end position="82"/>
    </location>
</feature>
<dbReference type="InterPro" id="IPR005149">
    <property type="entry name" value="Tscrpt_reg_PadR_N"/>
</dbReference>
<sequence length="117" mass="13306">MAIQIPTELLDGAVLAILAEENLYGYALTKRVQAQLPVSESTMYPVLRRLKKNEALTTYDEPFEGRMRRYYQLTALGRQQLQMIQADWHGFSAAINHLLIADDKQPAKNKLTNEGVE</sequence>
<gene>
    <name evidence="2" type="ORF">EQG49_12915</name>
</gene>
<evidence type="ECO:0000313" key="2">
    <source>
        <dbReference type="EMBL" id="QBO37298.1"/>
    </source>
</evidence>
<dbReference type="KEGG" id="wei:EQG49_12915"/>
<protein>
    <submittedName>
        <fullName evidence="2">PadR family transcriptional regulator</fullName>
    </submittedName>
</protein>
<dbReference type="Gene3D" id="1.10.10.10">
    <property type="entry name" value="Winged helix-like DNA-binding domain superfamily/Winged helix DNA-binding domain"/>
    <property type="match status" value="1"/>
</dbReference>
<evidence type="ECO:0000313" key="3">
    <source>
        <dbReference type="Proteomes" id="UP000292886"/>
    </source>
</evidence>
<reference evidence="3" key="1">
    <citation type="submission" date="2019-03" db="EMBL/GenBank/DDBJ databases">
        <title>Weissella sp. 26KH-42 Genome sequencing.</title>
        <authorList>
            <person name="Heo J."/>
            <person name="Kim S.-J."/>
            <person name="Kim J.-S."/>
            <person name="Hong S.-B."/>
            <person name="Kwon S.-W."/>
        </authorList>
    </citation>
    <scope>NUCLEOTIDE SEQUENCE [LARGE SCALE GENOMIC DNA]</scope>
    <source>
        <strain evidence="3">26KH-42</strain>
    </source>
</reference>
<evidence type="ECO:0000259" key="1">
    <source>
        <dbReference type="Pfam" id="PF03551"/>
    </source>
</evidence>
<organism evidence="2 3">
    <name type="scientific">Periweissella cryptocerci</name>
    <dbReference type="NCBI Taxonomy" id="2506420"/>
    <lineage>
        <taxon>Bacteria</taxon>
        <taxon>Bacillati</taxon>
        <taxon>Bacillota</taxon>
        <taxon>Bacilli</taxon>
        <taxon>Lactobacillales</taxon>
        <taxon>Lactobacillaceae</taxon>
        <taxon>Periweissella</taxon>
    </lineage>
</organism>
<accession>A0A4P6YWS8</accession>
<keyword evidence="3" id="KW-1185">Reference proteome</keyword>
<dbReference type="EMBL" id="CP037940">
    <property type="protein sequence ID" value="QBO37298.1"/>
    <property type="molecule type" value="Genomic_DNA"/>
</dbReference>
<dbReference type="RefSeq" id="WP_133364375.1">
    <property type="nucleotide sequence ID" value="NZ_CP037940.1"/>
</dbReference>
<dbReference type="Proteomes" id="UP000292886">
    <property type="component" value="Chromosome"/>
</dbReference>
<dbReference type="SUPFAM" id="SSF46785">
    <property type="entry name" value="Winged helix' DNA-binding domain"/>
    <property type="match status" value="1"/>
</dbReference>
<dbReference type="InterPro" id="IPR036388">
    <property type="entry name" value="WH-like_DNA-bd_sf"/>
</dbReference>